<evidence type="ECO:0000259" key="1">
    <source>
        <dbReference type="SMART" id="SM00954"/>
    </source>
</evidence>
<evidence type="ECO:0000313" key="3">
    <source>
        <dbReference type="Proteomes" id="UP000426027"/>
    </source>
</evidence>
<dbReference type="Gene3D" id="1.10.287.860">
    <property type="entry name" value="Nucleotidyltransferase"/>
    <property type="match status" value="1"/>
</dbReference>
<organism evidence="2 3">
    <name type="scientific">Phnomibacter ginsenosidimutans</name>
    <dbReference type="NCBI Taxonomy" id="2676868"/>
    <lineage>
        <taxon>Bacteria</taxon>
        <taxon>Pseudomonadati</taxon>
        <taxon>Bacteroidota</taxon>
        <taxon>Chitinophagia</taxon>
        <taxon>Chitinophagales</taxon>
        <taxon>Chitinophagaceae</taxon>
        <taxon>Phnomibacter</taxon>
    </lineage>
</organism>
<name>A0A6I6G9S1_9BACT</name>
<dbReference type="CDD" id="cd05399">
    <property type="entry name" value="NT_Rel-Spo_like"/>
    <property type="match status" value="1"/>
</dbReference>
<accession>A0A6I6G9S1</accession>
<dbReference type="EMBL" id="CP046566">
    <property type="protein sequence ID" value="QGW28313.1"/>
    <property type="molecule type" value="Genomic_DNA"/>
</dbReference>
<dbReference type="InterPro" id="IPR007685">
    <property type="entry name" value="RelA_SpoT"/>
</dbReference>
<reference evidence="2 3" key="1">
    <citation type="submission" date="2019-11" db="EMBL/GenBank/DDBJ databases">
        <authorList>
            <person name="Im W.T."/>
        </authorList>
    </citation>
    <scope>NUCLEOTIDE SEQUENCE [LARGE SCALE GENOMIC DNA]</scope>
    <source>
        <strain evidence="2 3">SB-02</strain>
    </source>
</reference>
<proteinExistence type="predicted"/>
<dbReference type="SUPFAM" id="SSF81301">
    <property type="entry name" value="Nucleotidyltransferase"/>
    <property type="match status" value="1"/>
</dbReference>
<gene>
    <name evidence="2" type="ORF">GLV81_09570</name>
</gene>
<dbReference type="KEGG" id="fls:GLV81_09570"/>
<dbReference type="SMART" id="SM00954">
    <property type="entry name" value="RelA_SpoT"/>
    <property type="match status" value="1"/>
</dbReference>
<evidence type="ECO:0000313" key="2">
    <source>
        <dbReference type="EMBL" id="QGW28313.1"/>
    </source>
</evidence>
<dbReference type="PANTHER" id="PTHR41773:SF1">
    <property type="entry name" value="RELA_SPOT DOMAIN-CONTAINING PROTEIN"/>
    <property type="match status" value="1"/>
</dbReference>
<dbReference type="Gene3D" id="3.30.460.10">
    <property type="entry name" value="Beta Polymerase, domain 2"/>
    <property type="match status" value="1"/>
</dbReference>
<dbReference type="RefSeq" id="WP_157478670.1">
    <property type="nucleotide sequence ID" value="NZ_CP046566.1"/>
</dbReference>
<dbReference type="PANTHER" id="PTHR41773">
    <property type="entry name" value="GTP PYROPHOSPHATASE-RELATED"/>
    <property type="match status" value="1"/>
</dbReference>
<dbReference type="GO" id="GO:0015969">
    <property type="term" value="P:guanosine tetraphosphate metabolic process"/>
    <property type="evidence" value="ECO:0007669"/>
    <property type="project" value="InterPro"/>
</dbReference>
<protein>
    <submittedName>
        <fullName evidence="2">(P)ppGpp synthetase</fullName>
    </submittedName>
</protein>
<keyword evidence="3" id="KW-1185">Reference proteome</keyword>
<dbReference type="Proteomes" id="UP000426027">
    <property type="component" value="Chromosome"/>
</dbReference>
<dbReference type="Pfam" id="PF04607">
    <property type="entry name" value="RelA_SpoT"/>
    <property type="match status" value="1"/>
</dbReference>
<feature type="domain" description="RelA/SpoT" evidence="1">
    <location>
        <begin position="50"/>
        <end position="185"/>
    </location>
</feature>
<dbReference type="AlphaFoldDB" id="A0A6I6G9S1"/>
<sequence>MIDFLEKKENFKEFYAANIDNIHSAEKSFRNLIYLLLSNTQEFITPKIISRVKERNECIEKFNLKYRKEVEKSKKNYEIKDFITDLIGIRVICMYESDIEKVVDVVKENFETLDITNKTLQLLQKKDTFGYKGVHLDLKLNKERSGFKEYQHIAQYQFEVQVRSIVQDAWSEVDHKLKYKKSLSDKLQRRVINLAALFEMADREFDAIRLETKAEIEEKIKQEELLLKEKLDVGNFLNYCNSVFKDFVFEDYKVEGFIYEIVNLKELTIGDLKDAFEKHHELVERYKKYREDTYGDKMNPYTILRHTLYTYNSRIFQSLLFDLQRDNYSNWIANNP</sequence>
<dbReference type="InterPro" id="IPR043519">
    <property type="entry name" value="NT_sf"/>
</dbReference>